<dbReference type="KEGG" id="lbc:LACBIDRAFT_314361"/>
<dbReference type="InterPro" id="IPR006683">
    <property type="entry name" value="Thioestr_dom"/>
</dbReference>
<organism evidence="5">
    <name type="scientific">Laccaria bicolor (strain S238N-H82 / ATCC MYA-4686)</name>
    <name type="common">Bicoloured deceiver</name>
    <name type="synonym">Laccaria laccata var. bicolor</name>
    <dbReference type="NCBI Taxonomy" id="486041"/>
    <lineage>
        <taxon>Eukaryota</taxon>
        <taxon>Fungi</taxon>
        <taxon>Dikarya</taxon>
        <taxon>Basidiomycota</taxon>
        <taxon>Agaricomycotina</taxon>
        <taxon>Agaricomycetes</taxon>
        <taxon>Agaricomycetidae</taxon>
        <taxon>Agaricales</taxon>
        <taxon>Agaricineae</taxon>
        <taxon>Hydnangiaceae</taxon>
        <taxon>Laccaria</taxon>
    </lineage>
</organism>
<comment type="similarity">
    <text evidence="1">Belongs to the thioesterase PaaI family.</text>
</comment>
<dbReference type="RefSeq" id="XP_001888929.1">
    <property type="nucleotide sequence ID" value="XM_001888894.1"/>
</dbReference>
<dbReference type="GO" id="GO:0047617">
    <property type="term" value="F:fatty acyl-CoA hydrolase activity"/>
    <property type="evidence" value="ECO:0007669"/>
    <property type="project" value="InterPro"/>
</dbReference>
<dbReference type="NCBIfam" id="TIGR00369">
    <property type="entry name" value="unchar_dom_1"/>
    <property type="match status" value="1"/>
</dbReference>
<evidence type="ECO:0000313" key="4">
    <source>
        <dbReference type="EMBL" id="EDR00370.1"/>
    </source>
</evidence>
<evidence type="ECO:0000259" key="3">
    <source>
        <dbReference type="Pfam" id="PF03061"/>
    </source>
</evidence>
<dbReference type="InterPro" id="IPR003736">
    <property type="entry name" value="PAAI_dom"/>
</dbReference>
<keyword evidence="5" id="KW-1185">Reference proteome</keyword>
<sequence length="191" mass="20839">MAQVELPNQDTLDISHIAGNASPEIKRFLGYPSLFFGSHMSANVDSPIFGEEIQKRIKVTELSVDEKREEASRLEGRVVAEIVVAEDMLNGNGTLHGGCIAWLIDMCSSLALTALRMTTSGKFQMSVTQSLNVVYHSPASLGDKIRLVNTTLTLGARAHSVRTEIWNDTHRRLVASGVHIKMLPSAPKASL</sequence>
<dbReference type="InterPro" id="IPR039298">
    <property type="entry name" value="ACOT13"/>
</dbReference>
<dbReference type="Proteomes" id="UP000001194">
    <property type="component" value="Unassembled WGS sequence"/>
</dbReference>
<dbReference type="CDD" id="cd03443">
    <property type="entry name" value="PaaI_thioesterase"/>
    <property type="match status" value="1"/>
</dbReference>
<dbReference type="HOGENOM" id="CLU_085799_2_0_1"/>
<dbReference type="EMBL" id="DS547150">
    <property type="protein sequence ID" value="EDR00370.1"/>
    <property type="molecule type" value="Genomic_DNA"/>
</dbReference>
<dbReference type="Gene3D" id="3.10.129.10">
    <property type="entry name" value="Hotdog Thioesterase"/>
    <property type="match status" value="1"/>
</dbReference>
<evidence type="ECO:0000313" key="5">
    <source>
        <dbReference type="Proteomes" id="UP000001194"/>
    </source>
</evidence>
<protein>
    <submittedName>
        <fullName evidence="4">Predicted protein</fullName>
    </submittedName>
</protein>
<proteinExistence type="inferred from homology"/>
<dbReference type="AlphaFoldDB" id="B0DYD6"/>
<evidence type="ECO:0000256" key="1">
    <source>
        <dbReference type="ARBA" id="ARBA00008324"/>
    </source>
</evidence>
<dbReference type="InParanoid" id="B0DYD6"/>
<name>B0DYD6_LACBS</name>
<dbReference type="InterPro" id="IPR029069">
    <property type="entry name" value="HotDog_dom_sf"/>
</dbReference>
<evidence type="ECO:0000256" key="2">
    <source>
        <dbReference type="ARBA" id="ARBA00022801"/>
    </source>
</evidence>
<feature type="domain" description="Thioesterase" evidence="3">
    <location>
        <begin position="92"/>
        <end position="172"/>
    </location>
</feature>
<gene>
    <name evidence="4" type="ORF">LACBIDRAFT_314361</name>
</gene>
<dbReference type="OrthoDB" id="2831072at2759"/>
<dbReference type="PANTHER" id="PTHR21660:SF1">
    <property type="entry name" value="ACYL-COENZYME A THIOESTERASE 13"/>
    <property type="match status" value="1"/>
</dbReference>
<reference evidence="4 5" key="1">
    <citation type="journal article" date="2008" name="Nature">
        <title>The genome of Laccaria bicolor provides insights into mycorrhizal symbiosis.</title>
        <authorList>
            <person name="Martin F."/>
            <person name="Aerts A."/>
            <person name="Ahren D."/>
            <person name="Brun A."/>
            <person name="Danchin E.G.J."/>
            <person name="Duchaussoy F."/>
            <person name="Gibon J."/>
            <person name="Kohler A."/>
            <person name="Lindquist E."/>
            <person name="Pereda V."/>
            <person name="Salamov A."/>
            <person name="Shapiro H.J."/>
            <person name="Wuyts J."/>
            <person name="Blaudez D."/>
            <person name="Buee M."/>
            <person name="Brokstein P."/>
            <person name="Canbaeck B."/>
            <person name="Cohen D."/>
            <person name="Courty P.E."/>
            <person name="Coutinho P.M."/>
            <person name="Delaruelle C."/>
            <person name="Detter J.C."/>
            <person name="Deveau A."/>
            <person name="DiFazio S."/>
            <person name="Duplessis S."/>
            <person name="Fraissinet-Tachet L."/>
            <person name="Lucic E."/>
            <person name="Frey-Klett P."/>
            <person name="Fourrey C."/>
            <person name="Feussner I."/>
            <person name="Gay G."/>
            <person name="Grimwood J."/>
            <person name="Hoegger P.J."/>
            <person name="Jain P."/>
            <person name="Kilaru S."/>
            <person name="Labbe J."/>
            <person name="Lin Y.C."/>
            <person name="Legue V."/>
            <person name="Le Tacon F."/>
            <person name="Marmeisse R."/>
            <person name="Melayah D."/>
            <person name="Montanini B."/>
            <person name="Muratet M."/>
            <person name="Nehls U."/>
            <person name="Niculita-Hirzel H."/>
            <person name="Oudot-Le Secq M.P."/>
            <person name="Peter M."/>
            <person name="Quesneville H."/>
            <person name="Rajashekar B."/>
            <person name="Reich M."/>
            <person name="Rouhier N."/>
            <person name="Schmutz J."/>
            <person name="Yin T."/>
            <person name="Chalot M."/>
            <person name="Henrissat B."/>
            <person name="Kuees U."/>
            <person name="Lucas S."/>
            <person name="Van de Peer Y."/>
            <person name="Podila G.K."/>
            <person name="Polle A."/>
            <person name="Pukkila P.J."/>
            <person name="Richardson P.M."/>
            <person name="Rouze P."/>
            <person name="Sanders I.R."/>
            <person name="Stajich J.E."/>
            <person name="Tunlid A."/>
            <person name="Tuskan G."/>
            <person name="Grigoriev I.V."/>
        </authorList>
    </citation>
    <scope>NUCLEOTIDE SEQUENCE [LARGE SCALE GENOMIC DNA]</scope>
    <source>
        <strain evidence="5">S238N-H82 / ATCC MYA-4686</strain>
    </source>
</reference>
<accession>B0DYD6</accession>
<keyword evidence="2" id="KW-0378">Hydrolase</keyword>
<dbReference type="GeneID" id="6084596"/>
<dbReference type="PANTHER" id="PTHR21660">
    <property type="entry name" value="THIOESTERASE SUPERFAMILY MEMBER-RELATED"/>
    <property type="match status" value="1"/>
</dbReference>
<dbReference type="SUPFAM" id="SSF54637">
    <property type="entry name" value="Thioesterase/thiol ester dehydrase-isomerase"/>
    <property type="match status" value="1"/>
</dbReference>
<dbReference type="Pfam" id="PF03061">
    <property type="entry name" value="4HBT"/>
    <property type="match status" value="1"/>
</dbReference>